<accession>A0A3B0TEF3</accession>
<protein>
    <recommendedName>
        <fullName evidence="2">Pentapeptide repeat family protein</fullName>
    </recommendedName>
</protein>
<gene>
    <name evidence="1" type="ORF">MNBD_ALPHA07-485</name>
</gene>
<evidence type="ECO:0000313" key="1">
    <source>
        <dbReference type="EMBL" id="VAW05356.1"/>
    </source>
</evidence>
<dbReference type="Gene3D" id="2.160.20.80">
    <property type="entry name" value="E3 ubiquitin-protein ligase SopA"/>
    <property type="match status" value="1"/>
</dbReference>
<proteinExistence type="predicted"/>
<sequence length="121" mass="12789">MTGAQLQGAYVSGKLDLSFATAKGMTRLINCRFDEDVVALQARFEFLNLSGSHLPGLNAQGATVTGNVFLRGGFTAEGEVSLSGAQIGGQLNCDGGHFSNANGDALNAQKLVVDEWIWRKV</sequence>
<dbReference type="EMBL" id="UOEG01000296">
    <property type="protein sequence ID" value="VAW05356.1"/>
    <property type="molecule type" value="Genomic_DNA"/>
</dbReference>
<reference evidence="1" key="1">
    <citation type="submission" date="2018-06" db="EMBL/GenBank/DDBJ databases">
        <authorList>
            <person name="Zhirakovskaya E."/>
        </authorList>
    </citation>
    <scope>NUCLEOTIDE SEQUENCE</scope>
</reference>
<evidence type="ECO:0008006" key="2">
    <source>
        <dbReference type="Google" id="ProtNLM"/>
    </source>
</evidence>
<dbReference type="AlphaFoldDB" id="A0A3B0TEF3"/>
<organism evidence="1">
    <name type="scientific">hydrothermal vent metagenome</name>
    <dbReference type="NCBI Taxonomy" id="652676"/>
    <lineage>
        <taxon>unclassified sequences</taxon>
        <taxon>metagenomes</taxon>
        <taxon>ecological metagenomes</taxon>
    </lineage>
</organism>
<feature type="non-terminal residue" evidence="1">
    <location>
        <position position="121"/>
    </location>
</feature>
<name>A0A3B0TEF3_9ZZZZ</name>